<dbReference type="Pfam" id="PF08317">
    <property type="entry name" value="Spc7"/>
    <property type="match status" value="1"/>
</dbReference>
<keyword evidence="5" id="KW-1185">Reference proteome</keyword>
<evidence type="ECO:0000256" key="2">
    <source>
        <dbReference type="SAM" id="MobiDB-lite"/>
    </source>
</evidence>
<dbReference type="PANTHER" id="PTHR28260:SF1">
    <property type="entry name" value="SPINDLE POLE BODY COMPONENT SPC105"/>
    <property type="match status" value="1"/>
</dbReference>
<feature type="compositionally biased region" description="Polar residues" evidence="2">
    <location>
        <begin position="395"/>
        <end position="408"/>
    </location>
</feature>
<dbReference type="STRING" id="653667.S9VPI6"/>
<dbReference type="GO" id="GO:1902426">
    <property type="term" value="P:deactivation of mitotic spindle assembly checkpoint"/>
    <property type="evidence" value="ECO:0007669"/>
    <property type="project" value="EnsemblFungi"/>
</dbReference>
<feature type="region of interest" description="Disordered" evidence="2">
    <location>
        <begin position="635"/>
        <end position="683"/>
    </location>
</feature>
<gene>
    <name evidence="4" type="ORF">SPOG_03306</name>
</gene>
<evidence type="ECO:0000256" key="1">
    <source>
        <dbReference type="SAM" id="Coils"/>
    </source>
</evidence>
<feature type="compositionally biased region" description="Polar residues" evidence="2">
    <location>
        <begin position="1"/>
        <end position="11"/>
    </location>
</feature>
<dbReference type="GO" id="GO:0140483">
    <property type="term" value="F:kinetochore adaptor activity"/>
    <property type="evidence" value="ECO:0007669"/>
    <property type="project" value="EnsemblFungi"/>
</dbReference>
<feature type="compositionally biased region" description="Basic and acidic residues" evidence="2">
    <location>
        <begin position="647"/>
        <end position="659"/>
    </location>
</feature>
<dbReference type="InterPro" id="IPR013253">
    <property type="entry name" value="Spc7_domain"/>
</dbReference>
<dbReference type="Proteomes" id="UP000015464">
    <property type="component" value="Unassembled WGS sequence"/>
</dbReference>
<keyword evidence="1" id="KW-0175">Coiled coil</keyword>
<feature type="region of interest" description="Disordered" evidence="2">
    <location>
        <begin position="555"/>
        <end position="608"/>
    </location>
</feature>
<dbReference type="EMBL" id="KE546994">
    <property type="protein sequence ID" value="EPY49833.1"/>
    <property type="molecule type" value="Genomic_DNA"/>
</dbReference>
<dbReference type="GO" id="GO:0000940">
    <property type="term" value="C:outer kinetochore"/>
    <property type="evidence" value="ECO:0007669"/>
    <property type="project" value="EnsemblFungi"/>
</dbReference>
<feature type="compositionally biased region" description="Polar residues" evidence="2">
    <location>
        <begin position="201"/>
        <end position="234"/>
    </location>
</feature>
<dbReference type="PANTHER" id="PTHR28260">
    <property type="entry name" value="SPINDLE POLE BODY COMPONENT SPC105"/>
    <property type="match status" value="1"/>
</dbReference>
<dbReference type="SMART" id="SM00787">
    <property type="entry name" value="Spc7"/>
    <property type="match status" value="1"/>
</dbReference>
<dbReference type="OMA" id="WRMKLQE"/>
<dbReference type="GO" id="GO:1990758">
    <property type="term" value="P:mitotic sister chromatid biorientation"/>
    <property type="evidence" value="ECO:0007669"/>
    <property type="project" value="EnsemblFungi"/>
</dbReference>
<dbReference type="InterPro" id="IPR033338">
    <property type="entry name" value="Spc105/Spc7"/>
</dbReference>
<sequence>MSTSPRRNSIAATDDLYEKKKTRKRSYSLGGSHAVQELKERANPGKGILKRYSSFGLDPASKNERAYNEDFDTLNNTVIGIPNSIMFASKQMTTPQENEPTTHSKGRRSRVSFASHARVRWYQNESDRSRFSSDSPPVSSPPSAAITPAVSAEEEGNVSPNELSDNENESRSSQGSRESLSSNAPNHSSLSQLEENETNSDMDVTNSPPLSNSVSILPNPSQTATDHPYSSQIASYGVSERPPIKQSNSNSNQEEETEMSMDVTMRFHDDNSYLSGIESVKGTSSTEQTPSRQVKNISNHFPLYNAADSSAPKSIPSLARGIEEEQDMMLTRPIDVPPTVPEDFPNQMDISMELTSSHISPIRPTHELSIDDTIGTPSKDLKSSIDPPTAFNIPASPSENPTDMDLTTSLPANQLSLQSSSGEEAMDITQTVHPLPLSVNPINQVDYNSDFQGSENNETLGAGEDDMNVTKAFDEFSPSKIQINDNEEPMDVTGVVNLPSSLVNENQNVPEQQEEVGMDLTLPIEKLPSPENRAVAYEETPPHKKAKRLSYNLHAKTPSKPESPFLEKKATSVSPSPKSNLNRSSTKSFRRKQRYSTSTVDMEAKRQQRLSTIRNARKSISTLNDLEFVSFSSTLEQESITSPSSQKNDKNDSPNKIEKSVAASPLRHEVHPGPAAASLAPESSYSDDFANSRFQEMEKDSFISPIAVKLRPFTLEETQDLSSSMGVNDIKEGSVLHAADMPETVNEIVPTDEQKQNEEAEQEVASSAFDPVLPALTLEEFLNMTEIEFLDNITSSKRRETIVSGSAESPQLTTAQLLESYYLQFPILELYKFSCQKLEEYIIEGKDFVTKMAEDAYQNNPLLFYEYRKASSEMKALMNSQFRIIKTFSRLQAQGYWYEWREALLLGIKQELNENLMKLQKNLIQVSETRSKLLPFFEGLRENLSSVSSKVGTLRKRKEMFGQYNQKLVLQAQNKFEDLQRELSLKKKALLEQQIKEQHKRKEMDDLSNRYKLLELQCREEREFYNANQDFEYDEITGYQQRMSELQRELGWTIVSIRPNEMKLIWNHSLQPFHVYVLLQVSQQRLDLNVRAEIAKRSWTVTDVFGIITEMFHNNKSKIIKKNIKLLKPELDEIAVYWSQLQELLLEFERLKLYWPYVSFYQENQCVVIRLEMYLHSRATKFLIEFSIPESALMKQNGASYVYQATSVRVHSIYDNGLSQESEILSVLLEKLHSVSMNAISFACFEVLSIFH</sequence>
<dbReference type="OrthoDB" id="5592879at2759"/>
<dbReference type="HOGENOM" id="CLU_256785_0_0_1"/>
<feature type="compositionally biased region" description="Polar residues" evidence="2">
    <location>
        <begin position="184"/>
        <end position="193"/>
    </location>
</feature>
<evidence type="ECO:0000259" key="3">
    <source>
        <dbReference type="SMART" id="SM00787"/>
    </source>
</evidence>
<protein>
    <submittedName>
        <fullName evidence="4">Kinetochore protein Spc7</fullName>
    </submittedName>
</protein>
<dbReference type="AlphaFoldDB" id="S9VPI6"/>
<feature type="compositionally biased region" description="Polar residues" evidence="2">
    <location>
        <begin position="90"/>
        <end position="103"/>
    </location>
</feature>
<feature type="region of interest" description="Disordered" evidence="2">
    <location>
        <begin position="1"/>
        <end position="32"/>
    </location>
</feature>
<reference evidence="4 5" key="1">
    <citation type="journal article" date="2011" name="Science">
        <title>Comparative functional genomics of the fission yeasts.</title>
        <authorList>
            <person name="Rhind N."/>
            <person name="Chen Z."/>
            <person name="Yassour M."/>
            <person name="Thompson D.A."/>
            <person name="Haas B.J."/>
            <person name="Habib N."/>
            <person name="Wapinski I."/>
            <person name="Roy S."/>
            <person name="Lin M.F."/>
            <person name="Heiman D.I."/>
            <person name="Young S.K."/>
            <person name="Furuya K."/>
            <person name="Guo Y."/>
            <person name="Pidoux A."/>
            <person name="Chen H.M."/>
            <person name="Robbertse B."/>
            <person name="Goldberg J.M."/>
            <person name="Aoki K."/>
            <person name="Bayne E.H."/>
            <person name="Berlin A.M."/>
            <person name="Desjardins C.A."/>
            <person name="Dobbs E."/>
            <person name="Dukaj L."/>
            <person name="Fan L."/>
            <person name="FitzGerald M.G."/>
            <person name="French C."/>
            <person name="Gujja S."/>
            <person name="Hansen K."/>
            <person name="Keifenheim D."/>
            <person name="Levin J.Z."/>
            <person name="Mosher R.A."/>
            <person name="Mueller C.A."/>
            <person name="Pfiffner J."/>
            <person name="Priest M."/>
            <person name="Russ C."/>
            <person name="Smialowska A."/>
            <person name="Swoboda P."/>
            <person name="Sykes S.M."/>
            <person name="Vaughn M."/>
            <person name="Vengrova S."/>
            <person name="Yoder R."/>
            <person name="Zeng Q."/>
            <person name="Allshire R."/>
            <person name="Baulcombe D."/>
            <person name="Birren B.W."/>
            <person name="Brown W."/>
            <person name="Ekwall K."/>
            <person name="Kellis M."/>
            <person name="Leatherwood J."/>
            <person name="Levin H."/>
            <person name="Margalit H."/>
            <person name="Martienssen R."/>
            <person name="Nieduszynski C.A."/>
            <person name="Spatafora J.W."/>
            <person name="Friedman N."/>
            <person name="Dalgaard J.Z."/>
            <person name="Baumann P."/>
            <person name="Niki H."/>
            <person name="Regev A."/>
            <person name="Nusbaum C."/>
        </authorList>
    </citation>
    <scope>NUCLEOTIDE SEQUENCE [LARGE SCALE GENOMIC DNA]</scope>
    <source>
        <strain evidence="5">OY26 / ATCC MYA-4695 / CBS 11777 / NBRC 106824 / NRRL Y48691</strain>
    </source>
</reference>
<feature type="compositionally biased region" description="Polar residues" evidence="2">
    <location>
        <begin position="635"/>
        <end position="646"/>
    </location>
</feature>
<feature type="coiled-coil region" evidence="1">
    <location>
        <begin position="969"/>
        <end position="1017"/>
    </location>
</feature>
<dbReference type="GO" id="GO:1990813">
    <property type="term" value="P:meiotic centromeric cohesion protection in anaphase I"/>
    <property type="evidence" value="ECO:0007669"/>
    <property type="project" value="EnsemblFungi"/>
</dbReference>
<dbReference type="GO" id="GO:0034501">
    <property type="term" value="P:protein localization to kinetochore"/>
    <property type="evidence" value="ECO:0007669"/>
    <property type="project" value="TreeGrafter"/>
</dbReference>
<feature type="domain" description="Spc7 kinetochore protein" evidence="3">
    <location>
        <begin position="760"/>
        <end position="1082"/>
    </location>
</feature>
<feature type="compositionally biased region" description="Low complexity" evidence="2">
    <location>
        <begin position="132"/>
        <end position="151"/>
    </location>
</feature>
<proteinExistence type="predicted"/>
<dbReference type="RefSeq" id="XP_013025173.1">
    <property type="nucleotide sequence ID" value="XM_013169719.1"/>
</dbReference>
<accession>S9VPI6</accession>
<feature type="region of interest" description="Disordered" evidence="2">
    <location>
        <begin position="368"/>
        <end position="408"/>
    </location>
</feature>
<dbReference type="eggNOG" id="ENOG502S20P">
    <property type="taxonomic scope" value="Eukaryota"/>
</dbReference>
<dbReference type="GeneID" id="25037623"/>
<organism evidence="4 5">
    <name type="scientific">Schizosaccharomyces cryophilus (strain OY26 / ATCC MYA-4695 / CBS 11777 / NBRC 106824 / NRRL Y48691)</name>
    <name type="common">Fission yeast</name>
    <dbReference type="NCBI Taxonomy" id="653667"/>
    <lineage>
        <taxon>Eukaryota</taxon>
        <taxon>Fungi</taxon>
        <taxon>Dikarya</taxon>
        <taxon>Ascomycota</taxon>
        <taxon>Taphrinomycotina</taxon>
        <taxon>Schizosaccharomycetes</taxon>
        <taxon>Schizosaccharomycetales</taxon>
        <taxon>Schizosaccharomycetaceae</taxon>
        <taxon>Schizosaccharomyces</taxon>
    </lineage>
</organism>
<name>S9VPI6_SCHCR</name>
<dbReference type="GO" id="GO:0007094">
    <property type="term" value="P:mitotic spindle assembly checkpoint signaling"/>
    <property type="evidence" value="ECO:0007669"/>
    <property type="project" value="EnsemblFungi"/>
</dbReference>
<evidence type="ECO:0000313" key="5">
    <source>
        <dbReference type="Proteomes" id="UP000015464"/>
    </source>
</evidence>
<feature type="region of interest" description="Disordered" evidence="2">
    <location>
        <begin position="88"/>
        <end position="260"/>
    </location>
</feature>
<feature type="compositionally biased region" description="Polar residues" evidence="2">
    <location>
        <begin position="571"/>
        <end position="587"/>
    </location>
</feature>
<feature type="compositionally biased region" description="Low complexity" evidence="2">
    <location>
        <begin position="171"/>
        <end position="183"/>
    </location>
</feature>
<evidence type="ECO:0000313" key="4">
    <source>
        <dbReference type="EMBL" id="EPY49833.1"/>
    </source>
</evidence>